<dbReference type="EMBL" id="JBANRG010000002">
    <property type="protein sequence ID" value="KAK7471037.1"/>
    <property type="molecule type" value="Genomic_DNA"/>
</dbReference>
<comment type="caution">
    <text evidence="1">The sequence shown here is derived from an EMBL/GenBank/DDBJ whole genome shotgun (WGS) entry which is preliminary data.</text>
</comment>
<organism evidence="1 2">
    <name type="scientific">Marasmiellus scandens</name>
    <dbReference type="NCBI Taxonomy" id="2682957"/>
    <lineage>
        <taxon>Eukaryota</taxon>
        <taxon>Fungi</taxon>
        <taxon>Dikarya</taxon>
        <taxon>Basidiomycota</taxon>
        <taxon>Agaricomycotina</taxon>
        <taxon>Agaricomycetes</taxon>
        <taxon>Agaricomycetidae</taxon>
        <taxon>Agaricales</taxon>
        <taxon>Marasmiineae</taxon>
        <taxon>Omphalotaceae</taxon>
        <taxon>Marasmiellus</taxon>
    </lineage>
</organism>
<evidence type="ECO:0000313" key="2">
    <source>
        <dbReference type="Proteomes" id="UP001498398"/>
    </source>
</evidence>
<name>A0ABR1K3D6_9AGAR</name>
<reference evidence="1 2" key="1">
    <citation type="submission" date="2024-01" db="EMBL/GenBank/DDBJ databases">
        <title>A draft genome for the cacao thread blight pathogen Marasmiellus scandens.</title>
        <authorList>
            <person name="Baruah I.K."/>
            <person name="Leung J."/>
            <person name="Bukari Y."/>
            <person name="Amoako-Attah I."/>
            <person name="Meinhardt L.W."/>
            <person name="Bailey B.A."/>
            <person name="Cohen S.P."/>
        </authorList>
    </citation>
    <scope>NUCLEOTIDE SEQUENCE [LARGE SCALE GENOMIC DNA]</scope>
    <source>
        <strain evidence="1 2">GH-19</strain>
    </source>
</reference>
<gene>
    <name evidence="1" type="ORF">VKT23_002452</name>
</gene>
<protein>
    <submittedName>
        <fullName evidence="1">Uncharacterized protein</fullName>
    </submittedName>
</protein>
<dbReference type="Proteomes" id="UP001498398">
    <property type="component" value="Unassembled WGS sequence"/>
</dbReference>
<evidence type="ECO:0000313" key="1">
    <source>
        <dbReference type="EMBL" id="KAK7471037.1"/>
    </source>
</evidence>
<keyword evidence="2" id="KW-1185">Reference proteome</keyword>
<proteinExistence type="predicted"/>
<accession>A0ABR1K3D6</accession>
<sequence>MIPDTLEQVLDITRSKNLKLKSDIAERTQKSILLGQDQYMSSDNMYRHLNMLENLVPKTSDASARLWIDTLLFRSSTMVPAGKSMILNLEYGALALTSSTKLSGCIDYTAILIDNEDFDVVFTSASILNIKQQLPTGFFVIEVKPDGRFLDDHIPQAIAEMYGCARIMQKDIIRGALTNGLD</sequence>